<evidence type="ECO:0000256" key="1">
    <source>
        <dbReference type="ARBA" id="ARBA00009497"/>
    </source>
</evidence>
<dbReference type="PANTHER" id="PTHR42932">
    <property type="entry name" value="GENERAL STRESS PROTEIN 20U"/>
    <property type="match status" value="1"/>
</dbReference>
<dbReference type="Pfam" id="PF00210">
    <property type="entry name" value="Ferritin"/>
    <property type="match status" value="1"/>
</dbReference>
<reference evidence="3" key="1">
    <citation type="submission" date="2020-10" db="EMBL/GenBank/DDBJ databases">
        <authorList>
            <person name="Gilroy R."/>
        </authorList>
    </citation>
    <scope>NUCLEOTIDE SEQUENCE</scope>
    <source>
        <strain evidence="3">ChiW3-316</strain>
    </source>
</reference>
<accession>A0A9D1M4U9</accession>
<evidence type="ECO:0000313" key="3">
    <source>
        <dbReference type="EMBL" id="HIU53699.1"/>
    </source>
</evidence>
<dbReference type="GO" id="GO:0008199">
    <property type="term" value="F:ferric iron binding"/>
    <property type="evidence" value="ECO:0007669"/>
    <property type="project" value="InterPro"/>
</dbReference>
<evidence type="ECO:0000259" key="2">
    <source>
        <dbReference type="Pfam" id="PF00210"/>
    </source>
</evidence>
<dbReference type="Proteomes" id="UP000824107">
    <property type="component" value="Unassembled WGS sequence"/>
</dbReference>
<dbReference type="InterPro" id="IPR002177">
    <property type="entry name" value="DPS_DNA-bd"/>
</dbReference>
<comment type="similarity">
    <text evidence="1">Belongs to the Dps family.</text>
</comment>
<protein>
    <submittedName>
        <fullName evidence="3">DNA starvation/stationary phase protection protein</fullName>
    </submittedName>
</protein>
<dbReference type="InterPro" id="IPR009078">
    <property type="entry name" value="Ferritin-like_SF"/>
</dbReference>
<dbReference type="Gene3D" id="1.20.1260.10">
    <property type="match status" value="1"/>
</dbReference>
<feature type="domain" description="Ferritin/DPS" evidence="2">
    <location>
        <begin position="11"/>
        <end position="145"/>
    </location>
</feature>
<dbReference type="AlphaFoldDB" id="A0A9D1M4U9"/>
<comment type="caution">
    <text evidence="3">The sequence shown here is derived from an EMBL/GenBank/DDBJ whole genome shotgun (WGS) entry which is preliminary data.</text>
</comment>
<organism evidence="3 4">
    <name type="scientific">Candidatus Scatocola faecipullorum</name>
    <dbReference type="NCBI Taxonomy" id="2840917"/>
    <lineage>
        <taxon>Bacteria</taxon>
        <taxon>Pseudomonadati</taxon>
        <taxon>Pseudomonadota</taxon>
        <taxon>Alphaproteobacteria</taxon>
        <taxon>Rhodospirillales</taxon>
        <taxon>Rhodospirillaceae</taxon>
        <taxon>Rhodospirillaceae incertae sedis</taxon>
        <taxon>Candidatus Scatocola</taxon>
    </lineage>
</organism>
<dbReference type="CDD" id="cd01043">
    <property type="entry name" value="DPS"/>
    <property type="match status" value="1"/>
</dbReference>
<sequence>MNKSNQLEPMLNAFLSDLAVLNIKVHNLHWNVEGREFALIHEMTEKIYKMLQDQFDETAEVMKMQCEMPLGTMAEYLKNTRIKEISSCNYSVAEVLDFLDEDCRLLISRAEEVRETADKQDNYQIANLLEDYLALYAKYHWMLTASRRAAAMTE</sequence>
<proteinExistence type="inferred from homology"/>
<dbReference type="InterPro" id="IPR012347">
    <property type="entry name" value="Ferritin-like"/>
</dbReference>
<dbReference type="PIRSF" id="PIRSF005900">
    <property type="entry name" value="Dps"/>
    <property type="match status" value="1"/>
</dbReference>
<dbReference type="SUPFAM" id="SSF47240">
    <property type="entry name" value="Ferritin-like"/>
    <property type="match status" value="1"/>
</dbReference>
<dbReference type="InterPro" id="IPR008331">
    <property type="entry name" value="Ferritin_DPS_dom"/>
</dbReference>
<reference evidence="3" key="2">
    <citation type="journal article" date="2021" name="PeerJ">
        <title>Extensive microbial diversity within the chicken gut microbiome revealed by metagenomics and culture.</title>
        <authorList>
            <person name="Gilroy R."/>
            <person name="Ravi A."/>
            <person name="Getino M."/>
            <person name="Pursley I."/>
            <person name="Horton D.L."/>
            <person name="Alikhan N.F."/>
            <person name="Baker D."/>
            <person name="Gharbi K."/>
            <person name="Hall N."/>
            <person name="Watson M."/>
            <person name="Adriaenssens E.M."/>
            <person name="Foster-Nyarko E."/>
            <person name="Jarju S."/>
            <person name="Secka A."/>
            <person name="Antonio M."/>
            <person name="Oren A."/>
            <person name="Chaudhuri R.R."/>
            <person name="La Ragione R."/>
            <person name="Hildebrand F."/>
            <person name="Pallen M.J."/>
        </authorList>
    </citation>
    <scope>NUCLEOTIDE SEQUENCE</scope>
    <source>
        <strain evidence="3">ChiW3-316</strain>
    </source>
</reference>
<gene>
    <name evidence="3" type="ORF">IAD20_06430</name>
</gene>
<evidence type="ECO:0000313" key="4">
    <source>
        <dbReference type="Proteomes" id="UP000824107"/>
    </source>
</evidence>
<name>A0A9D1M4U9_9PROT</name>
<dbReference type="PANTHER" id="PTHR42932:SF1">
    <property type="entry name" value="GENERAL STRESS PROTEIN 20U"/>
    <property type="match status" value="1"/>
</dbReference>
<dbReference type="EMBL" id="DVNC01000041">
    <property type="protein sequence ID" value="HIU53699.1"/>
    <property type="molecule type" value="Genomic_DNA"/>
</dbReference>